<accession>A0A9P3WGA6</accession>
<dbReference type="EMBL" id="DACSUM010000018">
    <property type="protein sequence ID" value="HAT3582220.1"/>
    <property type="molecule type" value="Genomic_DNA"/>
</dbReference>
<dbReference type="Pfam" id="PF09938">
    <property type="entry name" value="DUF2170"/>
    <property type="match status" value="1"/>
</dbReference>
<gene>
    <name evidence="1" type="ORF">I8531_002529</name>
</gene>
<organism evidence="1 2">
    <name type="scientific">Kluyvera intermedia</name>
    <name type="common">Enterobacter intermedius</name>
    <dbReference type="NCBI Taxonomy" id="61648"/>
    <lineage>
        <taxon>Bacteria</taxon>
        <taxon>Pseudomonadati</taxon>
        <taxon>Pseudomonadota</taxon>
        <taxon>Gammaproteobacteria</taxon>
        <taxon>Enterobacterales</taxon>
        <taxon>Enterobacteriaceae</taxon>
        <taxon>Kluyvera</taxon>
    </lineage>
</organism>
<dbReference type="InterPro" id="IPR019231">
    <property type="entry name" value="DUF2170"/>
</dbReference>
<reference evidence="1" key="2">
    <citation type="submission" date="2020-10" db="EMBL/GenBank/DDBJ databases">
        <authorList>
            <consortium name="NCBI Pathogen Detection Project"/>
        </authorList>
    </citation>
    <scope>NUCLEOTIDE SEQUENCE</scope>
    <source>
        <strain evidence="1">CAVp300</strain>
    </source>
</reference>
<dbReference type="RefSeq" id="WP_052958914.1">
    <property type="nucleotide sequence ID" value="NZ_CABMNU010000005.1"/>
</dbReference>
<sequence length="78" mass="9286">MSWSKMSLYNVLSKCSALNIDLKNNRDFFILVMRNYGKLQLNILLASCQIIIERYIFLVKLIRQPEKFNAFLLRRLVC</sequence>
<name>A0A9P3WGA6_KLUIN</name>
<evidence type="ECO:0000313" key="2">
    <source>
        <dbReference type="Proteomes" id="UP000867740"/>
    </source>
</evidence>
<evidence type="ECO:0000313" key="1">
    <source>
        <dbReference type="EMBL" id="HAT3582220.1"/>
    </source>
</evidence>
<dbReference type="AlphaFoldDB" id="A0A9P3WGA6"/>
<dbReference type="Proteomes" id="UP000867740">
    <property type="component" value="Unassembled WGS sequence"/>
</dbReference>
<comment type="caution">
    <text evidence="1">The sequence shown here is derived from an EMBL/GenBank/DDBJ whole genome shotgun (WGS) entry which is preliminary data.</text>
</comment>
<reference evidence="1" key="1">
    <citation type="journal article" date="2018" name="Genome Biol.">
        <title>SKESA: strategic k-mer extension for scrupulous assemblies.</title>
        <authorList>
            <person name="Souvorov A."/>
            <person name="Agarwala R."/>
            <person name="Lipman D.J."/>
        </authorList>
    </citation>
    <scope>NUCLEOTIDE SEQUENCE</scope>
    <source>
        <strain evidence="1">CAVp300</strain>
    </source>
</reference>
<proteinExistence type="predicted"/>
<protein>
    <submittedName>
        <fullName evidence="1">DUF2170 family protein</fullName>
    </submittedName>
</protein>